<reference evidence="7 8" key="1">
    <citation type="submission" date="2023-01" db="EMBL/GenBank/DDBJ databases">
        <authorList>
            <person name="Whitehead M."/>
        </authorList>
    </citation>
    <scope>NUCLEOTIDE SEQUENCE [LARGE SCALE GENOMIC DNA]</scope>
</reference>
<dbReference type="SMART" id="SM00692">
    <property type="entry name" value="DM3"/>
    <property type="match status" value="1"/>
</dbReference>
<organism evidence="7 8">
    <name type="scientific">Macrosiphum euphorbiae</name>
    <name type="common">potato aphid</name>
    <dbReference type="NCBI Taxonomy" id="13131"/>
    <lineage>
        <taxon>Eukaryota</taxon>
        <taxon>Metazoa</taxon>
        <taxon>Ecdysozoa</taxon>
        <taxon>Arthropoda</taxon>
        <taxon>Hexapoda</taxon>
        <taxon>Insecta</taxon>
        <taxon>Pterygota</taxon>
        <taxon>Neoptera</taxon>
        <taxon>Paraneoptera</taxon>
        <taxon>Hemiptera</taxon>
        <taxon>Sternorrhyncha</taxon>
        <taxon>Aphidomorpha</taxon>
        <taxon>Aphidoidea</taxon>
        <taxon>Aphididae</taxon>
        <taxon>Macrosiphini</taxon>
        <taxon>Macrosiphum</taxon>
    </lineage>
</organism>
<dbReference type="GO" id="GO:0008270">
    <property type="term" value="F:zinc ion binding"/>
    <property type="evidence" value="ECO:0007669"/>
    <property type="project" value="UniProtKB-KW"/>
</dbReference>
<dbReference type="EMBL" id="CARXXK010001250">
    <property type="protein sequence ID" value="CAI6374771.1"/>
    <property type="molecule type" value="Genomic_DNA"/>
</dbReference>
<proteinExistence type="predicted"/>
<name>A0AAV0Y5S7_9HEMI</name>
<comment type="caution">
    <text evidence="7">The sequence shown here is derived from an EMBL/GenBank/DDBJ whole genome shotgun (WGS) entry which is preliminary data.</text>
</comment>
<sequence>MSSRSGGSNCAIATCDLYSGKSKKIGMTDISFHRFPKDPDVQKIWTLKCKRGDSWNPSKSYICSKHFKSEDFVRDLKSELMGNKTVRRLKLGSIPTLNLPTCLSTET</sequence>
<keyword evidence="8" id="KW-1185">Reference proteome</keyword>
<dbReference type="InterPro" id="IPR006612">
    <property type="entry name" value="THAP_Znf"/>
</dbReference>
<protein>
    <recommendedName>
        <fullName evidence="6">THAP-type domain-containing protein</fullName>
    </recommendedName>
</protein>
<evidence type="ECO:0000313" key="8">
    <source>
        <dbReference type="Proteomes" id="UP001160148"/>
    </source>
</evidence>
<gene>
    <name evidence="7" type="ORF">MEUPH1_LOCUS28359</name>
</gene>
<evidence type="ECO:0000256" key="2">
    <source>
        <dbReference type="ARBA" id="ARBA00022771"/>
    </source>
</evidence>
<dbReference type="AlphaFoldDB" id="A0AAV0Y5S7"/>
<dbReference type="PANTHER" id="PTHR46927:SF3">
    <property type="entry name" value="THAP-TYPE DOMAIN-CONTAINING PROTEIN"/>
    <property type="match status" value="1"/>
</dbReference>
<evidence type="ECO:0000256" key="4">
    <source>
        <dbReference type="ARBA" id="ARBA00023125"/>
    </source>
</evidence>
<evidence type="ECO:0000256" key="5">
    <source>
        <dbReference type="PROSITE-ProRule" id="PRU00309"/>
    </source>
</evidence>
<accession>A0AAV0Y5S7</accession>
<evidence type="ECO:0000259" key="6">
    <source>
        <dbReference type="PROSITE" id="PS50950"/>
    </source>
</evidence>
<keyword evidence="3" id="KW-0862">Zinc</keyword>
<dbReference type="InterPro" id="IPR038441">
    <property type="entry name" value="THAP_Znf_sf"/>
</dbReference>
<dbReference type="PANTHER" id="PTHR46927">
    <property type="entry name" value="AGAP005574-PA"/>
    <property type="match status" value="1"/>
</dbReference>
<dbReference type="InterPro" id="IPR052224">
    <property type="entry name" value="THAP_domain_protein"/>
</dbReference>
<dbReference type="GO" id="GO:0003677">
    <property type="term" value="F:DNA binding"/>
    <property type="evidence" value="ECO:0007669"/>
    <property type="project" value="UniProtKB-UniRule"/>
</dbReference>
<dbReference type="SUPFAM" id="SSF57716">
    <property type="entry name" value="Glucocorticoid receptor-like (DNA-binding domain)"/>
    <property type="match status" value="1"/>
</dbReference>
<dbReference type="Gene3D" id="6.20.210.20">
    <property type="entry name" value="THAP domain"/>
    <property type="match status" value="1"/>
</dbReference>
<dbReference type="SMART" id="SM00980">
    <property type="entry name" value="THAP"/>
    <property type="match status" value="1"/>
</dbReference>
<keyword evidence="2 5" id="KW-0863">Zinc-finger</keyword>
<dbReference type="Proteomes" id="UP001160148">
    <property type="component" value="Unassembled WGS sequence"/>
</dbReference>
<keyword evidence="1" id="KW-0479">Metal-binding</keyword>
<evidence type="ECO:0000256" key="3">
    <source>
        <dbReference type="ARBA" id="ARBA00022833"/>
    </source>
</evidence>
<keyword evidence="4 5" id="KW-0238">DNA-binding</keyword>
<evidence type="ECO:0000256" key="1">
    <source>
        <dbReference type="ARBA" id="ARBA00022723"/>
    </source>
</evidence>
<dbReference type="Pfam" id="PF05485">
    <property type="entry name" value="THAP"/>
    <property type="match status" value="1"/>
</dbReference>
<feature type="domain" description="THAP-type" evidence="6">
    <location>
        <begin position="1"/>
        <end position="98"/>
    </location>
</feature>
<dbReference type="PROSITE" id="PS50950">
    <property type="entry name" value="ZF_THAP"/>
    <property type="match status" value="1"/>
</dbReference>
<evidence type="ECO:0000313" key="7">
    <source>
        <dbReference type="EMBL" id="CAI6374771.1"/>
    </source>
</evidence>